<evidence type="ECO:0008006" key="5">
    <source>
        <dbReference type="Google" id="ProtNLM"/>
    </source>
</evidence>
<accession>A0AAV8WSV9</accession>
<proteinExistence type="predicted"/>
<dbReference type="PANTHER" id="PTHR33480:SF1">
    <property type="entry name" value="TYR RECOMBINASE DOMAIN-CONTAINING PROTEIN"/>
    <property type="match status" value="1"/>
</dbReference>
<dbReference type="GO" id="GO:0006310">
    <property type="term" value="P:DNA recombination"/>
    <property type="evidence" value="ECO:0007669"/>
    <property type="project" value="UniProtKB-KW"/>
</dbReference>
<dbReference type="Gene3D" id="1.10.443.10">
    <property type="entry name" value="Intergrase catalytic core"/>
    <property type="match status" value="1"/>
</dbReference>
<organism evidence="3 4">
    <name type="scientific">Rhamnusium bicolor</name>
    <dbReference type="NCBI Taxonomy" id="1586634"/>
    <lineage>
        <taxon>Eukaryota</taxon>
        <taxon>Metazoa</taxon>
        <taxon>Ecdysozoa</taxon>
        <taxon>Arthropoda</taxon>
        <taxon>Hexapoda</taxon>
        <taxon>Insecta</taxon>
        <taxon>Pterygota</taxon>
        <taxon>Neoptera</taxon>
        <taxon>Endopterygota</taxon>
        <taxon>Coleoptera</taxon>
        <taxon>Polyphaga</taxon>
        <taxon>Cucujiformia</taxon>
        <taxon>Chrysomeloidea</taxon>
        <taxon>Cerambycidae</taxon>
        <taxon>Lepturinae</taxon>
        <taxon>Rhagiini</taxon>
        <taxon>Rhamnusium</taxon>
    </lineage>
</organism>
<protein>
    <recommendedName>
        <fullName evidence="5">Tyr recombinase domain-containing protein</fullName>
    </recommendedName>
</protein>
<keyword evidence="1" id="KW-0233">DNA recombination</keyword>
<dbReference type="EMBL" id="JANEYF010004952">
    <property type="protein sequence ID" value="KAJ8929593.1"/>
    <property type="molecule type" value="Genomic_DNA"/>
</dbReference>
<dbReference type="GO" id="GO:0015074">
    <property type="term" value="P:DNA integration"/>
    <property type="evidence" value="ECO:0007669"/>
    <property type="project" value="InterPro"/>
</dbReference>
<comment type="caution">
    <text evidence="3">The sequence shown here is derived from an EMBL/GenBank/DDBJ whole genome shotgun (WGS) entry which is preliminary data.</text>
</comment>
<dbReference type="InterPro" id="IPR011010">
    <property type="entry name" value="DNA_brk_join_enz"/>
</dbReference>
<gene>
    <name evidence="3" type="ORF">NQ314_017700</name>
</gene>
<sequence>MASEAYENILNDIDTDNNYNTLAKCTLALLLVFNRRRIGEVQFLDFDTYERPTVNVNQEEILSCLTEFEKTLCNTFKRVVVFGKGSKPVPILFTKKTQKYTDMLIEIRRKTNLVPKENKYIFATSGSTRWISGSAVISKLASACGAKQPKLLTSTRFRKQIATILQLMSFENDELYQVAKFMVHTEKTHMEYYRLTESTYQTAKVAKILLLLESGRGAEFKGKALNEITLDNDFLDDEVEDSQQPENEADIITYENPQPGSSGTQEKVSKGKALIYSDITINSSKTTSSEVKTTLETKRFFSKKSISDNEVRQEISIESNSSGIQEDVAKEKKMKLTNIKGRVKWEPHQKNIVLKAFKKTHKK</sequence>
<evidence type="ECO:0000256" key="1">
    <source>
        <dbReference type="ARBA" id="ARBA00023172"/>
    </source>
</evidence>
<dbReference type="Proteomes" id="UP001162156">
    <property type="component" value="Unassembled WGS sequence"/>
</dbReference>
<dbReference type="SUPFAM" id="SSF56349">
    <property type="entry name" value="DNA breaking-rejoining enzymes"/>
    <property type="match status" value="1"/>
</dbReference>
<feature type="compositionally biased region" description="Polar residues" evidence="2">
    <location>
        <begin position="255"/>
        <end position="266"/>
    </location>
</feature>
<reference evidence="3" key="1">
    <citation type="journal article" date="2023" name="Insect Mol. Biol.">
        <title>Genome sequencing provides insights into the evolution of gene families encoding plant cell wall-degrading enzymes in longhorned beetles.</title>
        <authorList>
            <person name="Shin N.R."/>
            <person name="Okamura Y."/>
            <person name="Kirsch R."/>
            <person name="Pauchet Y."/>
        </authorList>
    </citation>
    <scope>NUCLEOTIDE SEQUENCE</scope>
    <source>
        <strain evidence="3">RBIC_L_NR</strain>
    </source>
</reference>
<evidence type="ECO:0000313" key="3">
    <source>
        <dbReference type="EMBL" id="KAJ8929593.1"/>
    </source>
</evidence>
<dbReference type="AlphaFoldDB" id="A0AAV8WSV9"/>
<dbReference type="GO" id="GO:0003677">
    <property type="term" value="F:DNA binding"/>
    <property type="evidence" value="ECO:0007669"/>
    <property type="project" value="InterPro"/>
</dbReference>
<evidence type="ECO:0000256" key="2">
    <source>
        <dbReference type="SAM" id="MobiDB-lite"/>
    </source>
</evidence>
<dbReference type="InterPro" id="IPR013762">
    <property type="entry name" value="Integrase-like_cat_sf"/>
</dbReference>
<keyword evidence="4" id="KW-1185">Reference proteome</keyword>
<feature type="compositionally biased region" description="Acidic residues" evidence="2">
    <location>
        <begin position="240"/>
        <end position="249"/>
    </location>
</feature>
<evidence type="ECO:0000313" key="4">
    <source>
        <dbReference type="Proteomes" id="UP001162156"/>
    </source>
</evidence>
<dbReference type="PANTHER" id="PTHR33480">
    <property type="entry name" value="SET DOMAIN-CONTAINING PROTEIN-RELATED"/>
    <property type="match status" value="1"/>
</dbReference>
<feature type="region of interest" description="Disordered" evidence="2">
    <location>
        <begin position="240"/>
        <end position="269"/>
    </location>
</feature>
<name>A0AAV8WSV9_9CUCU</name>